<gene>
    <name evidence="6" type="ordered locus">ECL_03861</name>
</gene>
<dbReference type="PROSITE" id="PS00198">
    <property type="entry name" value="4FE4S_FER_1"/>
    <property type="match status" value="1"/>
</dbReference>
<dbReference type="EMBL" id="CP001918">
    <property type="protein sequence ID" value="ADF63395.1"/>
    <property type="molecule type" value="Genomic_DNA"/>
</dbReference>
<dbReference type="EnsemblBacteria" id="ADF63395">
    <property type="protein sequence ID" value="ADF63395"/>
    <property type="gene ID" value="ECL_03861"/>
</dbReference>
<keyword evidence="7" id="KW-1185">Reference proteome</keyword>
<evidence type="ECO:0000256" key="1">
    <source>
        <dbReference type="ARBA" id="ARBA00022485"/>
    </source>
</evidence>
<dbReference type="Pfam" id="PF13237">
    <property type="entry name" value="Fer4_10"/>
    <property type="match status" value="1"/>
</dbReference>
<feature type="domain" description="4Fe-4S ferredoxin-type" evidence="5">
    <location>
        <begin position="214"/>
        <end position="242"/>
    </location>
</feature>
<keyword evidence="1" id="KW-0004">4Fe-4S</keyword>
<evidence type="ECO:0000313" key="6">
    <source>
        <dbReference type="EMBL" id="ADF63395.1"/>
    </source>
</evidence>
<protein>
    <submittedName>
        <fullName evidence="6">Putative polyferredoxin</fullName>
    </submittedName>
</protein>
<organism evidence="6 7">
    <name type="scientific">Enterobacter cloacae subsp. cloacae (strain ATCC 13047 / DSM 30054 / NBRC 13535 / NCTC 10005 / WDCM 00083 / NCDC 279-56)</name>
    <dbReference type="NCBI Taxonomy" id="716541"/>
    <lineage>
        <taxon>Bacteria</taxon>
        <taxon>Pseudomonadati</taxon>
        <taxon>Pseudomonadota</taxon>
        <taxon>Gammaproteobacteria</taxon>
        <taxon>Enterobacterales</taxon>
        <taxon>Enterobacteriaceae</taxon>
        <taxon>Enterobacter</taxon>
        <taxon>Enterobacter cloacae complex</taxon>
    </lineage>
</organism>
<reference evidence="6 7" key="1">
    <citation type="journal article" date="2010" name="J. Bacteriol.">
        <title>Complete genome sequence of Enterobacter cloacae subsp. cloacae type strain ATCC 13047.</title>
        <authorList>
            <person name="Ren Y."/>
            <person name="Ren Y."/>
            <person name="Zhou Z."/>
            <person name="Guo X."/>
            <person name="Li Y."/>
            <person name="Feng L."/>
            <person name="Wang L."/>
        </authorList>
    </citation>
    <scope>NUCLEOTIDE SEQUENCE [LARGE SCALE GENOMIC DNA]</scope>
    <source>
        <strain evidence="7">ATCC 13047 / DSM 30054 / NBRC 13535 / NCTC 10005 / WDCM 00083 / NCDC 279-56</strain>
    </source>
</reference>
<feature type="domain" description="4Fe-4S ferredoxin-type" evidence="5">
    <location>
        <begin position="43"/>
        <end position="73"/>
    </location>
</feature>
<dbReference type="Gene3D" id="3.30.70.20">
    <property type="match status" value="2"/>
</dbReference>
<dbReference type="PROSITE" id="PS51379">
    <property type="entry name" value="4FE4S_FER_2"/>
    <property type="match status" value="3"/>
</dbReference>
<dbReference type="PANTHER" id="PTHR43687">
    <property type="entry name" value="ADENYLYLSULFATE REDUCTASE, BETA SUBUNIT"/>
    <property type="match status" value="1"/>
</dbReference>
<dbReference type="Proteomes" id="UP000002363">
    <property type="component" value="Chromosome"/>
</dbReference>
<keyword evidence="4" id="KW-0411">Iron-sulfur</keyword>
<dbReference type="GO" id="GO:0046872">
    <property type="term" value="F:metal ion binding"/>
    <property type="evidence" value="ECO:0007669"/>
    <property type="project" value="UniProtKB-KW"/>
</dbReference>
<evidence type="ECO:0000256" key="2">
    <source>
        <dbReference type="ARBA" id="ARBA00022723"/>
    </source>
</evidence>
<dbReference type="PATRIC" id="fig|716541.4.peg.4018"/>
<keyword evidence="2" id="KW-0479">Metal-binding</keyword>
<dbReference type="AlphaFoldDB" id="A0A0H3CQ17"/>
<dbReference type="PANTHER" id="PTHR43687:SF1">
    <property type="entry name" value="FERREDOXIN III"/>
    <property type="match status" value="1"/>
</dbReference>
<dbReference type="STRING" id="716541.ECL_03861"/>
<evidence type="ECO:0000256" key="4">
    <source>
        <dbReference type="ARBA" id="ARBA00023014"/>
    </source>
</evidence>
<proteinExistence type="predicted"/>
<dbReference type="SUPFAM" id="SSF54862">
    <property type="entry name" value="4Fe-4S ferredoxins"/>
    <property type="match status" value="2"/>
</dbReference>
<dbReference type="InterPro" id="IPR050572">
    <property type="entry name" value="Fe-S_Ferredoxin"/>
</dbReference>
<feature type="domain" description="4Fe-4S ferredoxin-type" evidence="5">
    <location>
        <begin position="184"/>
        <end position="213"/>
    </location>
</feature>
<evidence type="ECO:0000313" key="7">
    <source>
        <dbReference type="Proteomes" id="UP000002363"/>
    </source>
</evidence>
<dbReference type="KEGG" id="enc:ECL_03861"/>
<dbReference type="InterPro" id="IPR017900">
    <property type="entry name" value="4Fe4S_Fe_S_CS"/>
</dbReference>
<dbReference type="RefSeq" id="WP_013098280.1">
    <property type="nucleotide sequence ID" value="NC_014121.1"/>
</dbReference>
<keyword evidence="3" id="KW-0408">Iron</keyword>
<accession>A0A0H3CQ17</accession>
<dbReference type="InterPro" id="IPR017896">
    <property type="entry name" value="4Fe4S_Fe-S-bd"/>
</dbReference>
<dbReference type="OrthoDB" id="9800260at2"/>
<evidence type="ECO:0000259" key="5">
    <source>
        <dbReference type="PROSITE" id="PS51379"/>
    </source>
</evidence>
<name>A0A0H3CQ17_ENTCC</name>
<sequence length="291" mass="32652">MDGLTLIPAMDVTHACVRRRFRHASCHACADACPVQAFSFTDSGVLIDDSRCIECGDCLFVCPAGAITGIVPRKRFLRGDALVGPFAERAPGVNELLLWHAQYRVRFISIEVEHHPDWLLALARLNLTLRRRGEGAWAFKLIPHNEVNLARRALMHVPREDVRACRVMPGLRELRRAFPAFSEAEIALDAGKCVLCGACWRSCQEKAIRFENASLRVETEYCTGCGGCEAVCQHAAIKVTQTEGIAKTVTMPAYEAICQTCRRRFWSFTPEEKQCPLCFHHHYGMRNLSCC</sequence>
<dbReference type="Pfam" id="PF12838">
    <property type="entry name" value="Fer4_7"/>
    <property type="match status" value="1"/>
</dbReference>
<dbReference type="GO" id="GO:0051539">
    <property type="term" value="F:4 iron, 4 sulfur cluster binding"/>
    <property type="evidence" value="ECO:0007669"/>
    <property type="project" value="UniProtKB-KW"/>
</dbReference>
<evidence type="ECO:0000256" key="3">
    <source>
        <dbReference type="ARBA" id="ARBA00023004"/>
    </source>
</evidence>
<dbReference type="HOGENOM" id="CLU_083567_0_0_6"/>
<dbReference type="eggNOG" id="COG1145">
    <property type="taxonomic scope" value="Bacteria"/>
</dbReference>